<reference evidence="2 3" key="1">
    <citation type="journal article" date="2018" name="Biotechnol. Biofuels">
        <title>Integrative visual omics of the white-rot fungus Polyporus brumalis exposes the biotechnological potential of its oxidative enzymes for delignifying raw plant biomass.</title>
        <authorList>
            <person name="Miyauchi S."/>
            <person name="Rancon A."/>
            <person name="Drula E."/>
            <person name="Hage H."/>
            <person name="Chaduli D."/>
            <person name="Favel A."/>
            <person name="Grisel S."/>
            <person name="Henrissat B."/>
            <person name="Herpoel-Gimbert I."/>
            <person name="Ruiz-Duenas F.J."/>
            <person name="Chevret D."/>
            <person name="Hainaut M."/>
            <person name="Lin J."/>
            <person name="Wang M."/>
            <person name="Pangilinan J."/>
            <person name="Lipzen A."/>
            <person name="Lesage-Meessen L."/>
            <person name="Navarro D."/>
            <person name="Riley R."/>
            <person name="Grigoriev I.V."/>
            <person name="Zhou S."/>
            <person name="Raouche S."/>
            <person name="Rosso M.N."/>
        </authorList>
    </citation>
    <scope>NUCLEOTIDE SEQUENCE [LARGE SCALE GENOMIC DNA]</scope>
    <source>
        <strain evidence="2 3">BRFM 1820</strain>
    </source>
</reference>
<dbReference type="OrthoDB" id="10455486at2759"/>
<evidence type="ECO:0008006" key="4">
    <source>
        <dbReference type="Google" id="ProtNLM"/>
    </source>
</evidence>
<proteinExistence type="predicted"/>
<dbReference type="AlphaFoldDB" id="A0A371DJJ8"/>
<keyword evidence="1" id="KW-0732">Signal</keyword>
<keyword evidence="3" id="KW-1185">Reference proteome</keyword>
<organism evidence="2 3">
    <name type="scientific">Lentinus brumalis</name>
    <dbReference type="NCBI Taxonomy" id="2498619"/>
    <lineage>
        <taxon>Eukaryota</taxon>
        <taxon>Fungi</taxon>
        <taxon>Dikarya</taxon>
        <taxon>Basidiomycota</taxon>
        <taxon>Agaricomycotina</taxon>
        <taxon>Agaricomycetes</taxon>
        <taxon>Polyporales</taxon>
        <taxon>Polyporaceae</taxon>
        <taxon>Lentinus</taxon>
    </lineage>
</organism>
<accession>A0A371DJJ8</accession>
<evidence type="ECO:0000256" key="1">
    <source>
        <dbReference type="SAM" id="SignalP"/>
    </source>
</evidence>
<dbReference type="EMBL" id="KZ857389">
    <property type="protein sequence ID" value="RDX52711.1"/>
    <property type="molecule type" value="Genomic_DNA"/>
</dbReference>
<name>A0A371DJJ8_9APHY</name>
<feature type="signal peptide" evidence="1">
    <location>
        <begin position="1"/>
        <end position="17"/>
    </location>
</feature>
<evidence type="ECO:0000313" key="2">
    <source>
        <dbReference type="EMBL" id="RDX52711.1"/>
    </source>
</evidence>
<evidence type="ECO:0000313" key="3">
    <source>
        <dbReference type="Proteomes" id="UP000256964"/>
    </source>
</evidence>
<gene>
    <name evidence="2" type="ORF">OH76DRAFT_1399968</name>
</gene>
<sequence>MLKLAAILSLATTAVTASSLSAFPRVLNVTRVSKAGVAADLAPLVMCDDTSLLANSSALQQHTCLMPVSAASRPSRPVPAPAAAASATPTLVCASSAIAPGFSDAQSLCFGTGITDPVTVAAAPNSNSCRCTFWHLGSAEFRACNCDPCSPVQFTGTRAECQSILTSCVEHAVGGYEKFLDPNSFTVLFLANSVPAIPVPISC</sequence>
<protein>
    <recommendedName>
        <fullName evidence="4">Extracellular membrane protein CFEM domain-containing protein</fullName>
    </recommendedName>
</protein>
<dbReference type="Proteomes" id="UP000256964">
    <property type="component" value="Unassembled WGS sequence"/>
</dbReference>
<feature type="chain" id="PRO_5016587955" description="Extracellular membrane protein CFEM domain-containing protein" evidence="1">
    <location>
        <begin position="18"/>
        <end position="203"/>
    </location>
</feature>